<dbReference type="PATRIC" id="fig|670052.7.peg.2850"/>
<dbReference type="OrthoDB" id="4277148at2"/>
<proteinExistence type="predicted"/>
<dbReference type="AlphaFoldDB" id="A0A1B1BMF2"/>
<gene>
    <name evidence="2" type="ORF">PA27867_2772</name>
</gene>
<keyword evidence="3" id="KW-1185">Reference proteome</keyword>
<sequence>MSELDETQAIGQVIDRLSQRFPGLGRAHIANIVEEEHGRLEEGRVRDFVPVLVEKAAKNRLKKEATETFVPVQQPQPLVPSQDGAPDPEPMEVERASRAAQGSHLFGGLVGDSGENER</sequence>
<organism evidence="2 3">
    <name type="scientific">Cryobacterium arcticum</name>
    <dbReference type="NCBI Taxonomy" id="670052"/>
    <lineage>
        <taxon>Bacteria</taxon>
        <taxon>Bacillati</taxon>
        <taxon>Actinomycetota</taxon>
        <taxon>Actinomycetes</taxon>
        <taxon>Micrococcales</taxon>
        <taxon>Microbacteriaceae</taxon>
        <taxon>Cryobacterium</taxon>
    </lineage>
</organism>
<evidence type="ECO:0000256" key="1">
    <source>
        <dbReference type="SAM" id="MobiDB-lite"/>
    </source>
</evidence>
<accession>A0A1B1BMF2</accession>
<dbReference type="Gene3D" id="1.10.8.1060">
    <property type="entry name" value="Corynebacterium glutamicum thioredoxin-dependent arsenate reductase, N-terminal domain"/>
    <property type="match status" value="1"/>
</dbReference>
<dbReference type="EMBL" id="CP016282">
    <property type="protein sequence ID" value="ANP73711.1"/>
    <property type="molecule type" value="Genomic_DNA"/>
</dbReference>
<evidence type="ECO:0000313" key="3">
    <source>
        <dbReference type="Proteomes" id="UP000092582"/>
    </source>
</evidence>
<dbReference type="RefSeq" id="WP_066597297.1">
    <property type="nucleotide sequence ID" value="NZ_CP016282.1"/>
</dbReference>
<reference evidence="2 3" key="1">
    <citation type="submission" date="2016-06" db="EMBL/GenBank/DDBJ databases">
        <title>Genome sequencing of Cryobacterium arcticum PAMC 27867.</title>
        <authorList>
            <person name="Lee J."/>
            <person name="Kim O.-S."/>
        </authorList>
    </citation>
    <scope>NUCLEOTIDE SEQUENCE [LARGE SCALE GENOMIC DNA]</scope>
    <source>
        <strain evidence="2 3">PAMC 27867</strain>
    </source>
</reference>
<evidence type="ECO:0000313" key="2">
    <source>
        <dbReference type="EMBL" id="ANP73711.1"/>
    </source>
</evidence>
<dbReference type="Proteomes" id="UP000092582">
    <property type="component" value="Chromosome 1"/>
</dbReference>
<protein>
    <submittedName>
        <fullName evidence="2">Uncharacterized protein</fullName>
    </submittedName>
</protein>
<dbReference type="NCBIfam" id="NF046112">
    <property type="entry name" value="MSMEG_6209_Nter"/>
    <property type="match status" value="1"/>
</dbReference>
<dbReference type="KEGG" id="cart:PA27867_2772"/>
<feature type="region of interest" description="Disordered" evidence="1">
    <location>
        <begin position="66"/>
        <end position="118"/>
    </location>
</feature>
<name>A0A1B1BMF2_9MICO</name>
<feature type="compositionally biased region" description="Low complexity" evidence="1">
    <location>
        <begin position="70"/>
        <end position="82"/>
    </location>
</feature>
<dbReference type="STRING" id="670052.PA27867_2772"/>